<organism evidence="4 5">
    <name type="scientific">Kryptobacter tengchongensis</name>
    <dbReference type="NCBI Taxonomy" id="1643429"/>
    <lineage>
        <taxon>Bacteria</taxon>
        <taxon>Pseudomonadati</taxon>
        <taxon>Candidatus Kryptoniota</taxon>
        <taxon>Candidatus Kryptobacter</taxon>
    </lineage>
</organism>
<dbReference type="PANTHER" id="PTHR30149">
    <property type="entry name" value="HYDROGENASE PROTEIN ASSEMBLY PROTEIN HYPD"/>
    <property type="match status" value="1"/>
</dbReference>
<dbReference type="Proteomes" id="UP000243065">
    <property type="component" value="Unassembled WGS sequence"/>
</dbReference>
<evidence type="ECO:0000313" key="5">
    <source>
        <dbReference type="Proteomes" id="UP000243065"/>
    </source>
</evidence>
<dbReference type="AlphaFoldDB" id="A0A656D9C8"/>
<keyword evidence="3" id="KW-0408">Iron</keyword>
<dbReference type="PIRSF" id="PIRSF005622">
    <property type="entry name" value="Hydrgn_mat_hypD"/>
    <property type="match status" value="1"/>
</dbReference>
<dbReference type="NCBIfam" id="TIGR00075">
    <property type="entry name" value="hypD"/>
    <property type="match status" value="1"/>
</dbReference>
<dbReference type="InterPro" id="IPR042244">
    <property type="entry name" value="HypD_2_sf"/>
</dbReference>
<dbReference type="GO" id="GO:0005506">
    <property type="term" value="F:iron ion binding"/>
    <property type="evidence" value="ECO:0007669"/>
    <property type="project" value="TreeGrafter"/>
</dbReference>
<dbReference type="Gene3D" id="3.40.50.11740">
    <property type="entry name" value="HypD, alpha/beta domain 2"/>
    <property type="match status" value="2"/>
</dbReference>
<dbReference type="PANTHER" id="PTHR30149:SF0">
    <property type="entry name" value="HYDROGENASE MATURATION FACTOR HYPD"/>
    <property type="match status" value="1"/>
</dbReference>
<dbReference type="GO" id="GO:0051539">
    <property type="term" value="F:4 iron, 4 sulfur cluster binding"/>
    <property type="evidence" value="ECO:0007669"/>
    <property type="project" value="TreeGrafter"/>
</dbReference>
<dbReference type="GO" id="GO:0051604">
    <property type="term" value="P:protein maturation"/>
    <property type="evidence" value="ECO:0007669"/>
    <property type="project" value="TreeGrafter"/>
</dbReference>
<keyword evidence="5" id="KW-1185">Reference proteome</keyword>
<dbReference type="GO" id="GO:0070025">
    <property type="term" value="F:carbon monoxide binding"/>
    <property type="evidence" value="ECO:0007669"/>
    <property type="project" value="TreeGrafter"/>
</dbReference>
<gene>
    <name evidence="4" type="ORF">JGI24_01040</name>
</gene>
<keyword evidence="2" id="KW-0479">Metal-binding</keyword>
<name>A0A656D9C8_KRYT1</name>
<accession>A0A656D9C8</accession>
<dbReference type="EMBL" id="CZVU01000043">
    <property type="protein sequence ID" value="CUT01988.1"/>
    <property type="molecule type" value="Genomic_DNA"/>
</dbReference>
<dbReference type="InterPro" id="IPR002780">
    <property type="entry name" value="Hyd_form_HypD"/>
</dbReference>
<proteinExistence type="inferred from homology"/>
<comment type="similarity">
    <text evidence="1">Belongs to the HypD family.</text>
</comment>
<evidence type="ECO:0000256" key="1">
    <source>
        <dbReference type="ARBA" id="ARBA00007888"/>
    </source>
</evidence>
<reference evidence="4 5" key="1">
    <citation type="submission" date="2015-11" db="EMBL/GenBank/DDBJ databases">
        <authorList>
            <person name="Varghese N."/>
        </authorList>
    </citation>
    <scope>NUCLEOTIDE SEQUENCE [LARGE SCALE GENOMIC DNA]</scope>
    <source>
        <strain evidence="4 5">JGI-24</strain>
    </source>
</reference>
<dbReference type="RefSeq" id="WP_072150435.1">
    <property type="nucleotide sequence ID" value="NZ_CZVU01000043.1"/>
</dbReference>
<evidence type="ECO:0000256" key="2">
    <source>
        <dbReference type="ARBA" id="ARBA00022723"/>
    </source>
</evidence>
<evidence type="ECO:0000256" key="3">
    <source>
        <dbReference type="ARBA" id="ARBA00023004"/>
    </source>
</evidence>
<dbReference type="InterPro" id="IPR042243">
    <property type="entry name" value="HypD_1"/>
</dbReference>
<sequence length="388" mass="43540">MMQKENVLITYKDPERVKILEKMIKETVEKIGRSLRIMEFCGGHTHTIMKYGIDQILKGFIYFVHGPGCPVCVLPMQRVDLAIELAKQKDVILCTYGDVLRVPGSNRKSLLNLKAEGSDVRMFYSCLDAIKVAQNNPDKQVIFFAIGFETTTPQTALLILKAKDLGLKNLSVVSNHVITPAAIQHILNAPEVREVGSIDIDGFIGPGHVSTIIGTRPYEYFAEEFLKPVVISGFEPLDIMISVYMIAKQIEKRKAFVENQYVRFVTREGNIKAQKLVAEVFELRKEFEWRGLGIIPYSALKIKKKYSDFDAEERFKVEVPPPKEHPACICGKVIRGVALPFECRLFGKVCTPSNPYGSCMVSSEGACAAYYNYRGTILNEDTLSVPSV</sequence>
<evidence type="ECO:0000313" key="4">
    <source>
        <dbReference type="EMBL" id="CUT01988.1"/>
    </source>
</evidence>
<dbReference type="Pfam" id="PF01924">
    <property type="entry name" value="HypD"/>
    <property type="match status" value="1"/>
</dbReference>
<dbReference type="Gene3D" id="6.10.20.100">
    <property type="match status" value="1"/>
</dbReference>
<protein>
    <submittedName>
        <fullName evidence="4">Hydrogenase maturation protein HypD</fullName>
    </submittedName>
</protein>